<comment type="caution">
    <text evidence="4">The sequence shown here is derived from an EMBL/GenBank/DDBJ whole genome shotgun (WGS) entry which is preliminary data.</text>
</comment>
<keyword evidence="3" id="KW-0812">Transmembrane</keyword>
<evidence type="ECO:0000313" key="4">
    <source>
        <dbReference type="EMBL" id="NEU95213.1"/>
    </source>
</evidence>
<dbReference type="AlphaFoldDB" id="A0A6P1BAA3"/>
<reference evidence="4 5" key="1">
    <citation type="journal article" date="2020" name="Arch. Microbiol.">
        <title>Bradyrhizobium uaiense sp. nov., a new highly efficient cowpea symbiont.</title>
        <authorList>
            <person name="Cabral Michel D."/>
            <person name="Azarias Guimaraes A."/>
            <person name="Martins da Costa E."/>
            <person name="Soares de Carvalho T."/>
            <person name="Balsanelli E."/>
            <person name="Willems A."/>
            <person name="Maltempi de Souza E."/>
            <person name="de Souza Moreira F.M."/>
        </authorList>
    </citation>
    <scope>NUCLEOTIDE SEQUENCE [LARGE SCALE GENOMIC DNA]</scope>
    <source>
        <strain evidence="4 5">UFLA 03-164</strain>
    </source>
</reference>
<dbReference type="RefSeq" id="WP_163151221.1">
    <property type="nucleotide sequence ID" value="NZ_VKHP01000011.1"/>
</dbReference>
<evidence type="ECO:0000256" key="1">
    <source>
        <dbReference type="SAM" id="Coils"/>
    </source>
</evidence>
<keyword evidence="3" id="KW-1133">Transmembrane helix</keyword>
<proteinExistence type="predicted"/>
<evidence type="ECO:0000256" key="2">
    <source>
        <dbReference type="SAM" id="MobiDB-lite"/>
    </source>
</evidence>
<gene>
    <name evidence="4" type="ORF">FNJ47_05030</name>
</gene>
<accession>A0A6P1BAA3</accession>
<feature type="compositionally biased region" description="Low complexity" evidence="2">
    <location>
        <begin position="128"/>
        <end position="145"/>
    </location>
</feature>
<organism evidence="4 5">
    <name type="scientific">Bradyrhizobium uaiense</name>
    <dbReference type="NCBI Taxonomy" id="2594946"/>
    <lineage>
        <taxon>Bacteria</taxon>
        <taxon>Pseudomonadati</taxon>
        <taxon>Pseudomonadota</taxon>
        <taxon>Alphaproteobacteria</taxon>
        <taxon>Hyphomicrobiales</taxon>
        <taxon>Nitrobacteraceae</taxon>
        <taxon>Bradyrhizobium</taxon>
    </lineage>
</organism>
<protein>
    <submittedName>
        <fullName evidence="4">SlyX family protein</fullName>
    </submittedName>
</protein>
<name>A0A6P1BAA3_9BRAD</name>
<dbReference type="Proteomes" id="UP000468531">
    <property type="component" value="Unassembled WGS sequence"/>
</dbReference>
<keyword evidence="1" id="KW-0175">Coiled coil</keyword>
<keyword evidence="3" id="KW-0472">Membrane</keyword>
<dbReference type="EMBL" id="VKHP01000011">
    <property type="protein sequence ID" value="NEU95213.1"/>
    <property type="molecule type" value="Genomic_DNA"/>
</dbReference>
<evidence type="ECO:0000313" key="5">
    <source>
        <dbReference type="Proteomes" id="UP000468531"/>
    </source>
</evidence>
<sequence length="175" mass="17897">MTNDSDQAWHSHAPSSLPPAARRRWPWFLLIVIILALAGAGGVYAWPQIAPLVPSLGNAAAGEKAAAAGDKEARPDLIATQQKLEDDIGALNKSVADQQAQVRTLVDQLAALTSKVDALQRPAPVPAPATAAAEQPHAPVAPAAAKPKKPPARAAKPAGPISTGGAPLNVAPSDH</sequence>
<keyword evidence="5" id="KW-1185">Reference proteome</keyword>
<feature type="region of interest" description="Disordered" evidence="2">
    <location>
        <begin position="123"/>
        <end position="175"/>
    </location>
</feature>
<evidence type="ECO:0000256" key="3">
    <source>
        <dbReference type="SAM" id="Phobius"/>
    </source>
</evidence>
<feature type="transmembrane region" description="Helical" evidence="3">
    <location>
        <begin position="25"/>
        <end position="46"/>
    </location>
</feature>
<feature type="coiled-coil region" evidence="1">
    <location>
        <begin position="81"/>
        <end position="115"/>
    </location>
</feature>